<evidence type="ECO:0000313" key="5">
    <source>
        <dbReference type="EMBL" id="AKA69060.1"/>
    </source>
</evidence>
<dbReference type="KEGG" id="csq:CSCA_1935"/>
<dbReference type="Proteomes" id="UP000033115">
    <property type="component" value="Chromosome"/>
</dbReference>
<evidence type="ECO:0000259" key="4">
    <source>
        <dbReference type="PROSITE" id="PS01124"/>
    </source>
</evidence>
<keyword evidence="1" id="KW-0805">Transcription regulation</keyword>
<dbReference type="Pfam" id="PF02311">
    <property type="entry name" value="AraC_binding"/>
    <property type="match status" value="1"/>
</dbReference>
<dbReference type="CDD" id="cd02208">
    <property type="entry name" value="cupin_RmlC-like"/>
    <property type="match status" value="1"/>
</dbReference>
<dbReference type="SMART" id="SM00342">
    <property type="entry name" value="HTH_ARAC"/>
    <property type="match status" value="1"/>
</dbReference>
<dbReference type="InterPro" id="IPR018060">
    <property type="entry name" value="HTH_AraC"/>
</dbReference>
<dbReference type="Gene3D" id="1.10.10.60">
    <property type="entry name" value="Homeodomain-like"/>
    <property type="match status" value="2"/>
</dbReference>
<dbReference type="InterPro" id="IPR037923">
    <property type="entry name" value="HTH-like"/>
</dbReference>
<proteinExistence type="predicted"/>
<gene>
    <name evidence="5" type="ORF">CSCA_1935</name>
</gene>
<dbReference type="SUPFAM" id="SSF46689">
    <property type="entry name" value="Homeodomain-like"/>
    <property type="match status" value="2"/>
</dbReference>
<dbReference type="PRINTS" id="PR00032">
    <property type="entry name" value="HTHARAC"/>
</dbReference>
<keyword evidence="2" id="KW-0238">DNA-binding</keyword>
<feature type="domain" description="HTH araC/xylS-type" evidence="4">
    <location>
        <begin position="196"/>
        <end position="294"/>
    </location>
</feature>
<name>A0A0E3JNC4_CLOSL</name>
<keyword evidence="6" id="KW-1185">Reference proteome</keyword>
<dbReference type="GO" id="GO:0003700">
    <property type="term" value="F:DNA-binding transcription factor activity"/>
    <property type="evidence" value="ECO:0007669"/>
    <property type="project" value="InterPro"/>
</dbReference>
<dbReference type="SUPFAM" id="SSF51215">
    <property type="entry name" value="Regulatory protein AraC"/>
    <property type="match status" value="1"/>
</dbReference>
<dbReference type="STRING" id="1548.CSCA_1935"/>
<reference evidence="5 6" key="1">
    <citation type="journal article" date="2015" name="J. Biotechnol.">
        <title>Complete genome sequence of a malodorant-producing acetogen, Clostridium scatologenes ATCC 25775(T).</title>
        <authorList>
            <person name="Zhu Z."/>
            <person name="Guo T."/>
            <person name="Zheng H."/>
            <person name="Song T."/>
            <person name="Ouyang P."/>
            <person name="Xie J."/>
        </authorList>
    </citation>
    <scope>NUCLEOTIDE SEQUENCE [LARGE SCALE GENOMIC DNA]</scope>
    <source>
        <strain evidence="5 6">ATCC 25775</strain>
    </source>
</reference>
<dbReference type="RefSeq" id="WP_009064827.1">
    <property type="nucleotide sequence ID" value="NZ_CP009933.1"/>
</dbReference>
<dbReference type="GO" id="GO:0043565">
    <property type="term" value="F:sequence-specific DNA binding"/>
    <property type="evidence" value="ECO:0007669"/>
    <property type="project" value="InterPro"/>
</dbReference>
<dbReference type="InterPro" id="IPR009057">
    <property type="entry name" value="Homeodomain-like_sf"/>
</dbReference>
<organism evidence="5 6">
    <name type="scientific">Clostridium scatologenes</name>
    <dbReference type="NCBI Taxonomy" id="1548"/>
    <lineage>
        <taxon>Bacteria</taxon>
        <taxon>Bacillati</taxon>
        <taxon>Bacillota</taxon>
        <taxon>Clostridia</taxon>
        <taxon>Eubacteriales</taxon>
        <taxon>Clostridiaceae</taxon>
        <taxon>Clostridium</taxon>
    </lineage>
</organism>
<dbReference type="Gene3D" id="2.60.120.10">
    <property type="entry name" value="Jelly Rolls"/>
    <property type="match status" value="1"/>
</dbReference>
<evidence type="ECO:0000256" key="2">
    <source>
        <dbReference type="ARBA" id="ARBA00023125"/>
    </source>
</evidence>
<dbReference type="PROSITE" id="PS01124">
    <property type="entry name" value="HTH_ARAC_FAMILY_2"/>
    <property type="match status" value="1"/>
</dbReference>
<protein>
    <submittedName>
        <fullName evidence="5">Transcriptional regulator</fullName>
    </submittedName>
</protein>
<sequence>MSIAKCNVTVNSSGEEVQKHGTSEFPIAFYEENLSSYSIPWHWHEDFEIIWVISGSIKVSVNSTEHILNKNQGIFINAGFLHSIHATNDGEYVLRSIVFHPRLIGSIDSIYWQNYIEPIIQNKNLPYILLDPFINWQDKILAYSISVWNRLYNTENGFEIYVRNELSQLILIVLTNHSICEAKPSIRNLRNADRIKTMLQYIQMHFSETITISTLARVALISESEVLRCFHRTIHSTPNQYLKQYRIQKACQMLIDTDMTSIDIAFQCGFQSSSYFTKTFREQIGCTPLEYRKRDQQC</sequence>
<dbReference type="Pfam" id="PF12833">
    <property type="entry name" value="HTH_18"/>
    <property type="match status" value="1"/>
</dbReference>
<accession>A0A0E3JNC4</accession>
<dbReference type="EMBL" id="CP009933">
    <property type="protein sequence ID" value="AKA69060.1"/>
    <property type="molecule type" value="Genomic_DNA"/>
</dbReference>
<dbReference type="HOGENOM" id="CLU_000445_88_3_9"/>
<evidence type="ECO:0000256" key="3">
    <source>
        <dbReference type="ARBA" id="ARBA00023163"/>
    </source>
</evidence>
<evidence type="ECO:0000256" key="1">
    <source>
        <dbReference type="ARBA" id="ARBA00023015"/>
    </source>
</evidence>
<dbReference type="InterPro" id="IPR003313">
    <property type="entry name" value="AraC-bd"/>
</dbReference>
<dbReference type="PANTHER" id="PTHR43280:SF2">
    <property type="entry name" value="HTH-TYPE TRANSCRIPTIONAL REGULATOR EXSA"/>
    <property type="match status" value="1"/>
</dbReference>
<dbReference type="PANTHER" id="PTHR43280">
    <property type="entry name" value="ARAC-FAMILY TRANSCRIPTIONAL REGULATOR"/>
    <property type="match status" value="1"/>
</dbReference>
<dbReference type="AlphaFoldDB" id="A0A0E3JNC4"/>
<dbReference type="InterPro" id="IPR014710">
    <property type="entry name" value="RmlC-like_jellyroll"/>
</dbReference>
<dbReference type="InterPro" id="IPR020449">
    <property type="entry name" value="Tscrpt_reg_AraC-type_HTH"/>
</dbReference>
<keyword evidence="3" id="KW-0804">Transcription</keyword>
<evidence type="ECO:0000313" key="6">
    <source>
        <dbReference type="Proteomes" id="UP000033115"/>
    </source>
</evidence>